<dbReference type="GO" id="GO:0019843">
    <property type="term" value="F:rRNA binding"/>
    <property type="evidence" value="ECO:0007669"/>
    <property type="project" value="UniProtKB-KW"/>
</dbReference>
<keyword evidence="10 16" id="KW-0255">Endonuclease</keyword>
<evidence type="ECO:0000256" key="10">
    <source>
        <dbReference type="ARBA" id="ARBA00022759"/>
    </source>
</evidence>
<evidence type="ECO:0000259" key="18">
    <source>
        <dbReference type="PROSITE" id="PS50126"/>
    </source>
</evidence>
<feature type="binding site" evidence="16">
    <location>
        <position position="403"/>
    </location>
    <ligand>
        <name>Zn(2+)</name>
        <dbReference type="ChEBI" id="CHEBI:29105"/>
        <note>ligand shared between dimeric partners</note>
    </ligand>
</feature>
<evidence type="ECO:0000256" key="4">
    <source>
        <dbReference type="ARBA" id="ARBA00022519"/>
    </source>
</evidence>
<feature type="binding site" evidence="16">
    <location>
        <position position="345"/>
    </location>
    <ligand>
        <name>Mg(2+)</name>
        <dbReference type="ChEBI" id="CHEBI:18420"/>
        <note>catalytic</note>
    </ligand>
</feature>
<evidence type="ECO:0000256" key="8">
    <source>
        <dbReference type="ARBA" id="ARBA00022723"/>
    </source>
</evidence>
<comment type="cofactor">
    <cofactor evidence="16">
        <name>Mg(2+)</name>
        <dbReference type="ChEBI" id="CHEBI:18420"/>
    </cofactor>
    <text evidence="16">Binds 1 Mg(2+) ion per subunit.</text>
</comment>
<dbReference type="HAMAP" id="MF_00970">
    <property type="entry name" value="RNase_E"/>
    <property type="match status" value="1"/>
</dbReference>
<dbReference type="Proteomes" id="UP000295565">
    <property type="component" value="Unassembled WGS sequence"/>
</dbReference>
<evidence type="ECO:0000256" key="16">
    <source>
        <dbReference type="HAMAP-Rule" id="MF_00970"/>
    </source>
</evidence>
<evidence type="ECO:0000256" key="13">
    <source>
        <dbReference type="ARBA" id="ARBA00022842"/>
    </source>
</evidence>
<keyword evidence="8 16" id="KW-0479">Metal-binding</keyword>
<evidence type="ECO:0000256" key="5">
    <source>
        <dbReference type="ARBA" id="ARBA00022552"/>
    </source>
</evidence>
<dbReference type="GO" id="GO:0008995">
    <property type="term" value="F:ribonuclease E activity"/>
    <property type="evidence" value="ECO:0007669"/>
    <property type="project" value="UniProtKB-EC"/>
</dbReference>
<dbReference type="SUPFAM" id="SSF50249">
    <property type="entry name" value="Nucleic acid-binding proteins"/>
    <property type="match status" value="1"/>
</dbReference>
<reference evidence="19 20" key="1">
    <citation type="submission" date="2019-03" db="EMBL/GenBank/DDBJ databases">
        <title>Genomic Encyclopedia of Type Strains, Phase IV (KMG-IV): sequencing the most valuable type-strain genomes for metagenomic binning, comparative biology and taxonomic classification.</title>
        <authorList>
            <person name="Goeker M."/>
        </authorList>
    </citation>
    <scope>NUCLEOTIDE SEQUENCE [LARGE SCALE GENOMIC DNA]</scope>
    <source>
        <strain evidence="19 20">DSM 18577</strain>
    </source>
</reference>
<keyword evidence="11 16" id="KW-0378">Hydrolase</keyword>
<evidence type="ECO:0000256" key="6">
    <source>
        <dbReference type="ARBA" id="ARBA00022694"/>
    </source>
</evidence>
<name>A0A4R1JBU6_9GAMM</name>
<dbReference type="PROSITE" id="PS50126">
    <property type="entry name" value="S1"/>
    <property type="match status" value="1"/>
</dbReference>
<organism evidence="19 20">
    <name type="scientific">Celerinatantimonas diazotrophica</name>
    <dbReference type="NCBI Taxonomy" id="412034"/>
    <lineage>
        <taxon>Bacteria</taxon>
        <taxon>Pseudomonadati</taxon>
        <taxon>Pseudomonadota</taxon>
        <taxon>Gammaproteobacteria</taxon>
        <taxon>Celerinatantimonadaceae</taxon>
        <taxon>Celerinatantimonas</taxon>
    </lineage>
</organism>
<dbReference type="GO" id="GO:0005737">
    <property type="term" value="C:cytoplasm"/>
    <property type="evidence" value="ECO:0007669"/>
    <property type="project" value="UniProtKB-SubCell"/>
</dbReference>
<dbReference type="Pfam" id="PF20833">
    <property type="entry name" value="RNase_E_G_Thio"/>
    <property type="match status" value="1"/>
</dbReference>
<comment type="subcellular location">
    <subcellularLocation>
        <location evidence="16">Cytoplasm</location>
    </subcellularLocation>
    <subcellularLocation>
        <location evidence="16">Cell inner membrane</location>
        <topology evidence="16">Peripheral membrane protein</topology>
        <orientation evidence="16">Cytoplasmic side</orientation>
    </subcellularLocation>
</comment>
<dbReference type="InterPro" id="IPR019307">
    <property type="entry name" value="RNA-bd_AU-1/RNase_E/G"/>
</dbReference>
<feature type="compositionally biased region" description="Low complexity" evidence="17">
    <location>
        <begin position="854"/>
        <end position="876"/>
    </location>
</feature>
<dbReference type="GO" id="GO:0008033">
    <property type="term" value="P:tRNA processing"/>
    <property type="evidence" value="ECO:0007669"/>
    <property type="project" value="UniProtKB-UniRule"/>
</dbReference>
<keyword evidence="15 16" id="KW-0472">Membrane</keyword>
<evidence type="ECO:0000313" key="19">
    <source>
        <dbReference type="EMBL" id="TCK47629.1"/>
    </source>
</evidence>
<dbReference type="Pfam" id="PF10150">
    <property type="entry name" value="RNase_E_G"/>
    <property type="match status" value="1"/>
</dbReference>
<evidence type="ECO:0000256" key="12">
    <source>
        <dbReference type="ARBA" id="ARBA00022833"/>
    </source>
</evidence>
<dbReference type="Gene3D" id="3.40.1260.20">
    <property type="entry name" value="Ribonuclease E, catalytic domain"/>
    <property type="match status" value="1"/>
</dbReference>
<keyword evidence="13 16" id="KW-0460">Magnesium</keyword>
<feature type="compositionally biased region" description="Basic and acidic residues" evidence="17">
    <location>
        <begin position="698"/>
        <end position="708"/>
    </location>
</feature>
<dbReference type="InterPro" id="IPR003029">
    <property type="entry name" value="S1_domain"/>
</dbReference>
<keyword evidence="20" id="KW-1185">Reference proteome</keyword>
<dbReference type="EC" id="3.1.26.12" evidence="16"/>
<evidence type="ECO:0000256" key="11">
    <source>
        <dbReference type="ARBA" id="ARBA00022801"/>
    </source>
</evidence>
<evidence type="ECO:0000256" key="15">
    <source>
        <dbReference type="ARBA" id="ARBA00023136"/>
    </source>
</evidence>
<keyword evidence="4 16" id="KW-0997">Cell inner membrane</keyword>
<dbReference type="GO" id="GO:0009898">
    <property type="term" value="C:cytoplasmic side of plasma membrane"/>
    <property type="evidence" value="ECO:0007669"/>
    <property type="project" value="UniProtKB-UniRule"/>
</dbReference>
<dbReference type="Pfam" id="PF00575">
    <property type="entry name" value="S1"/>
    <property type="match status" value="1"/>
</dbReference>
<feature type="region of interest" description="Disordered" evidence="17">
    <location>
        <begin position="563"/>
        <end position="917"/>
    </location>
</feature>
<dbReference type="OrthoDB" id="9804278at2"/>
<dbReference type="PANTHER" id="PTHR30001">
    <property type="entry name" value="RIBONUCLEASE"/>
    <property type="match status" value="1"/>
</dbReference>
<evidence type="ECO:0000256" key="7">
    <source>
        <dbReference type="ARBA" id="ARBA00022722"/>
    </source>
</evidence>
<keyword evidence="16" id="KW-0820">tRNA-binding</keyword>
<feature type="binding site" evidence="16">
    <location>
        <position position="406"/>
    </location>
    <ligand>
        <name>Zn(2+)</name>
        <dbReference type="ChEBI" id="CHEBI:29105"/>
        <note>ligand shared between dimeric partners</note>
    </ligand>
</feature>
<feature type="compositionally biased region" description="Basic residues" evidence="17">
    <location>
        <begin position="686"/>
        <end position="697"/>
    </location>
</feature>
<keyword evidence="12 16" id="KW-0862">Zinc</keyword>
<accession>A0A4R1JBU6</accession>
<dbReference type="InterPro" id="IPR004659">
    <property type="entry name" value="RNase_E/G"/>
</dbReference>
<evidence type="ECO:0000313" key="20">
    <source>
        <dbReference type="Proteomes" id="UP000295565"/>
    </source>
</evidence>
<keyword evidence="6 16" id="KW-0819">tRNA processing</keyword>
<dbReference type="GO" id="GO:0008270">
    <property type="term" value="F:zinc ion binding"/>
    <property type="evidence" value="ECO:0007669"/>
    <property type="project" value="UniProtKB-UniRule"/>
</dbReference>
<dbReference type="CDD" id="cd04453">
    <property type="entry name" value="S1_RNase_E"/>
    <property type="match status" value="1"/>
</dbReference>
<dbReference type="RefSeq" id="WP_131913431.1">
    <property type="nucleotide sequence ID" value="NZ_OU594967.1"/>
</dbReference>
<feature type="compositionally biased region" description="Basic and acidic residues" evidence="17">
    <location>
        <begin position="595"/>
        <end position="604"/>
    </location>
</feature>
<comment type="catalytic activity">
    <reaction evidence="16">
        <text>Endonucleolytic cleavage of single-stranded RNA in A- and U-rich regions.</text>
        <dbReference type="EC" id="3.1.26.12"/>
    </reaction>
</comment>
<dbReference type="GO" id="GO:0000049">
    <property type="term" value="F:tRNA binding"/>
    <property type="evidence" value="ECO:0007669"/>
    <property type="project" value="UniProtKB-KW"/>
</dbReference>
<dbReference type="NCBIfam" id="TIGR00757">
    <property type="entry name" value="RNaseEG"/>
    <property type="match status" value="1"/>
</dbReference>
<dbReference type="InterPro" id="IPR012340">
    <property type="entry name" value="NA-bd_OB-fold"/>
</dbReference>
<dbReference type="EMBL" id="SMGD01000014">
    <property type="protein sequence ID" value="TCK47629.1"/>
    <property type="molecule type" value="Genomic_DNA"/>
</dbReference>
<dbReference type="InterPro" id="IPR028878">
    <property type="entry name" value="RNase_E"/>
</dbReference>
<keyword evidence="5 16" id="KW-0698">rRNA processing</keyword>
<protein>
    <recommendedName>
        <fullName evidence="16">Ribonuclease E</fullName>
        <shortName evidence="16">RNase E</shortName>
        <ecNumber evidence="16">3.1.26.12</ecNumber>
    </recommendedName>
</protein>
<dbReference type="GO" id="GO:0006364">
    <property type="term" value="P:rRNA processing"/>
    <property type="evidence" value="ECO:0007669"/>
    <property type="project" value="UniProtKB-UniRule"/>
</dbReference>
<comment type="cofactor">
    <cofactor evidence="16">
        <name>Zn(2+)</name>
        <dbReference type="ChEBI" id="CHEBI:29105"/>
    </cofactor>
    <text evidence="16">Binds 2 Zn(2+) ions per homotetramer.</text>
</comment>
<sequence length="984" mass="110099">MKRMLINAMQLEEMRVALVDGQKLYDLDIESPGHEQKKANIYKGKITRIEPSLEAAFVDYGAERHGFLPIKEISREYFPEGYVYKGRPSIKDAVKEGQEVIVQIDKEERGNKGAALTTFISLAGSYLVLMPNNPNAGGISRRIEGDDRTQLKEALNTIKVPKGMGRIVRTAGTGKSAEELEWDLKVLLNRWDAIKSVAETHPAPVLIHQESNVIVRAIRDYLRRDVGEILIDNKAIFEEAKEHISLVRPDFVNRVKRYEGEVPLFNHYQIESQIESAFMREVRLPSGGSIVIDPTEALTSIDINSARATKGGDIEETALQTNLEAADEIARQLRLRDLGGLVVIDFIDMTPVKNQREVENRFREAVRQDRARIQIGRISRFGLLEMSRQRIRPSLGESSTHICPRCNGQGTIRDTESLALSILRLLEEEALKENTNEVRAEVPVSVAAYLLNEKRTSLNKIEKRHQVRIIIIPNQHMATPHYEVTRVRPVEQTDEPSYSLVTTQPTPVYEPRTHAREQSQEQPVLKGFAPIEPAPVNKAESPQTSAPQSWFSRLMKKLLSPTPQVEETKAQDTTPEQQPAPDNKPKTEQSSNSEQLRKTRESRNRRQNRSKQTGGANKPKKQDETSQAQSTTNTKKSATTKDEKSAQPQKKQRSPAAKANDKKPAETQSQQNKPQANKAVEDVVKPRRQQRRMHRKIRMQEVVKDVEQSKVVTTTETVDTTMAAENVKQPAVNPEPSKAIESPEVEKVSKQAPAVEQSVELVTTSEEQPVEVSKESTKADDDAKETTSSSSNDELQAKPKRRRRRNTQSPYVGERKRFSDLPKADIENNEDAEPEPMQNRPDTGEDKVTTTENAKTTSSEVEAATTSSAQNANSVAKSETVDAQEASAEKESAQPLEQDNIEEVKVTSNESVQKKDDSAPVALGLIGTAKGYAFAPMTKPEPAQVVQVTIETQPYERPHFVHSGRQAGIDGASKWVNAPMQKTM</sequence>
<feature type="domain" description="S1 motif" evidence="18">
    <location>
        <begin position="39"/>
        <end position="119"/>
    </location>
</feature>
<evidence type="ECO:0000256" key="3">
    <source>
        <dbReference type="ARBA" id="ARBA00022490"/>
    </source>
</evidence>
<proteinExistence type="inferred from homology"/>
<dbReference type="AlphaFoldDB" id="A0A4R1JBU6"/>
<dbReference type="PANTHER" id="PTHR30001:SF1">
    <property type="entry name" value="RIBONUCLEASE E_G-LIKE PROTEIN, CHLOROPLASTIC"/>
    <property type="match status" value="1"/>
</dbReference>
<dbReference type="FunFam" id="2.40.50.140:FF:000040">
    <property type="entry name" value="Ribonuclease E"/>
    <property type="match status" value="1"/>
</dbReference>
<keyword evidence="7 16" id="KW-0540">Nuclease</keyword>
<dbReference type="SMART" id="SM00316">
    <property type="entry name" value="S1"/>
    <property type="match status" value="1"/>
</dbReference>
<keyword evidence="2 16" id="KW-1003">Cell membrane</keyword>
<comment type="similarity">
    <text evidence="16">Belongs to the RNase E/G family. RNase E subfamily.</text>
</comment>
<dbReference type="Gene3D" id="2.40.50.140">
    <property type="entry name" value="Nucleic acid-binding proteins"/>
    <property type="match status" value="1"/>
</dbReference>
<evidence type="ECO:0000256" key="17">
    <source>
        <dbReference type="SAM" id="MobiDB-lite"/>
    </source>
</evidence>
<keyword evidence="14 16" id="KW-0694">RNA-binding</keyword>
<dbReference type="NCBIfam" id="NF008074">
    <property type="entry name" value="PRK10811.1"/>
    <property type="match status" value="1"/>
</dbReference>
<comment type="similarity">
    <text evidence="1">Belongs to the RNase E/G family. RNase G subfamily.</text>
</comment>
<dbReference type="FunFam" id="3.40.1260.20:FF:000002">
    <property type="entry name" value="Ribonuclease E"/>
    <property type="match status" value="1"/>
</dbReference>
<evidence type="ECO:0000256" key="2">
    <source>
        <dbReference type="ARBA" id="ARBA00022475"/>
    </source>
</evidence>
<comment type="caution">
    <text evidence="19">The sequence shown here is derived from an EMBL/GenBank/DDBJ whole genome shotgun (WGS) entry which is preliminary data.</text>
</comment>
<evidence type="ECO:0000256" key="1">
    <source>
        <dbReference type="ARBA" id="ARBA00005663"/>
    </source>
</evidence>
<feature type="compositionally biased region" description="Polar residues" evidence="17">
    <location>
        <begin position="563"/>
        <end position="577"/>
    </location>
</feature>
<keyword evidence="9 16" id="KW-0699">rRNA-binding</keyword>
<gene>
    <name evidence="16" type="primary">rne</name>
    <name evidence="19" type="ORF">EV690_2666</name>
</gene>
<evidence type="ECO:0000256" key="9">
    <source>
        <dbReference type="ARBA" id="ARBA00022730"/>
    </source>
</evidence>
<feature type="compositionally biased region" description="Polar residues" evidence="17">
    <location>
        <begin position="495"/>
        <end position="506"/>
    </location>
</feature>
<feature type="compositionally biased region" description="Basic and acidic residues" evidence="17">
    <location>
        <begin position="813"/>
        <end position="826"/>
    </location>
</feature>
<comment type="function">
    <text evidence="16">Endoribonuclease that plays a central role in RNA processing and decay. Required for the maturation of 5S and 16S rRNAs and the majority of tRNAs. Also involved in the degradation of most mRNAs.</text>
</comment>
<feature type="compositionally biased region" description="Basic and acidic residues" evidence="17">
    <location>
        <begin position="772"/>
        <end position="785"/>
    </location>
</feature>
<dbReference type="GO" id="GO:0000287">
    <property type="term" value="F:magnesium ion binding"/>
    <property type="evidence" value="ECO:0007669"/>
    <property type="project" value="UniProtKB-UniRule"/>
</dbReference>
<keyword evidence="3 16" id="KW-0963">Cytoplasm</keyword>
<feature type="region of interest" description="Disordered" evidence="17">
    <location>
        <begin position="491"/>
        <end position="524"/>
    </location>
</feature>
<feature type="binding site" evidence="16">
    <location>
        <position position="302"/>
    </location>
    <ligand>
        <name>Mg(2+)</name>
        <dbReference type="ChEBI" id="CHEBI:18420"/>
        <note>catalytic</note>
    </ligand>
</feature>
<feature type="compositionally biased region" description="Polar residues" evidence="17">
    <location>
        <begin position="666"/>
        <end position="675"/>
    </location>
</feature>
<dbReference type="InterPro" id="IPR048583">
    <property type="entry name" value="RNase_E_G_thioredoxin-like"/>
</dbReference>
<feature type="region of interest" description="Required for zinc-mediated homotetramerization and catalytic activity" evidence="16">
    <location>
        <begin position="403"/>
        <end position="406"/>
    </location>
</feature>
<comment type="subunit">
    <text evidence="16">Component of the RNA degradosome, which is a multiprotein complex involved in RNA processing and mRNA degradation. Within the RNA degradosome, RNase E assembles into a homotetramer formed by a dimer of dimers.</text>
</comment>
<dbReference type="GO" id="GO:0006402">
    <property type="term" value="P:mRNA catabolic process"/>
    <property type="evidence" value="ECO:0007669"/>
    <property type="project" value="UniProtKB-UniRule"/>
</dbReference>
<evidence type="ECO:0000256" key="14">
    <source>
        <dbReference type="ARBA" id="ARBA00022884"/>
    </source>
</evidence>
<feature type="compositionally biased region" description="Low complexity" evidence="17">
    <location>
        <begin position="711"/>
        <end position="721"/>
    </location>
</feature>